<dbReference type="EMBL" id="JALJOS010000014">
    <property type="protein sequence ID" value="KAK9831121.1"/>
    <property type="molecule type" value="Genomic_DNA"/>
</dbReference>
<dbReference type="Pfam" id="PF22776">
    <property type="entry name" value="K_trans_C"/>
    <property type="match status" value="1"/>
</dbReference>
<dbReference type="PANTHER" id="PTHR30540">
    <property type="entry name" value="OSMOTIC STRESS POTASSIUM TRANSPORTER"/>
    <property type="match status" value="1"/>
</dbReference>
<name>A0AAW1RBF1_9CHLO</name>
<evidence type="ECO:0000256" key="7">
    <source>
        <dbReference type="ARBA" id="ARBA00022989"/>
    </source>
</evidence>
<evidence type="ECO:0000256" key="11">
    <source>
        <dbReference type="SAM" id="MobiDB-lite"/>
    </source>
</evidence>
<dbReference type="PANTHER" id="PTHR30540:SF83">
    <property type="entry name" value="K+ POTASSIUM TRANSPORTER"/>
    <property type="match status" value="1"/>
</dbReference>
<feature type="transmembrane region" description="Helical" evidence="10">
    <location>
        <begin position="260"/>
        <end position="279"/>
    </location>
</feature>
<accession>A0AAW1RBF1</accession>
<evidence type="ECO:0000256" key="6">
    <source>
        <dbReference type="ARBA" id="ARBA00022958"/>
    </source>
</evidence>
<proteinExistence type="inferred from homology"/>
<comment type="caution">
    <text evidence="14">The sequence shown here is derived from an EMBL/GenBank/DDBJ whole genome shotgun (WGS) entry which is preliminary data.</text>
</comment>
<evidence type="ECO:0000256" key="8">
    <source>
        <dbReference type="ARBA" id="ARBA00023065"/>
    </source>
</evidence>
<feature type="compositionally biased region" description="Low complexity" evidence="11">
    <location>
        <begin position="750"/>
        <end position="767"/>
    </location>
</feature>
<feature type="transmembrane region" description="Helical" evidence="10">
    <location>
        <begin position="414"/>
        <end position="438"/>
    </location>
</feature>
<dbReference type="Proteomes" id="UP001438707">
    <property type="component" value="Unassembled WGS sequence"/>
</dbReference>
<feature type="domain" description="K+ potassium transporter integral membrane" evidence="12">
    <location>
        <begin position="25"/>
        <end position="493"/>
    </location>
</feature>
<dbReference type="InterPro" id="IPR003855">
    <property type="entry name" value="K+_transporter"/>
</dbReference>
<dbReference type="Pfam" id="PF02705">
    <property type="entry name" value="K_trans"/>
    <property type="match status" value="1"/>
</dbReference>
<protein>
    <recommendedName>
        <fullName evidence="10">Potassium transporter</fullName>
    </recommendedName>
</protein>
<dbReference type="GO" id="GO:0015079">
    <property type="term" value="F:potassium ion transmembrane transporter activity"/>
    <property type="evidence" value="ECO:0007669"/>
    <property type="project" value="UniProtKB-UniRule"/>
</dbReference>
<comment type="function">
    <text evidence="10">Potassium transporter.</text>
</comment>
<feature type="transmembrane region" description="Helical" evidence="10">
    <location>
        <begin position="333"/>
        <end position="353"/>
    </location>
</feature>
<dbReference type="InterPro" id="IPR053952">
    <property type="entry name" value="K_trans_C"/>
</dbReference>
<keyword evidence="5 10" id="KW-0812">Transmembrane</keyword>
<dbReference type="InterPro" id="IPR053951">
    <property type="entry name" value="K_trans_N"/>
</dbReference>
<evidence type="ECO:0000256" key="3">
    <source>
        <dbReference type="ARBA" id="ARBA00022448"/>
    </source>
</evidence>
<dbReference type="GO" id="GO:0016020">
    <property type="term" value="C:membrane"/>
    <property type="evidence" value="ECO:0007669"/>
    <property type="project" value="UniProtKB-SubCell"/>
</dbReference>
<evidence type="ECO:0000259" key="13">
    <source>
        <dbReference type="Pfam" id="PF22776"/>
    </source>
</evidence>
<feature type="transmembrane region" description="Helical" evidence="10">
    <location>
        <begin position="63"/>
        <end position="83"/>
    </location>
</feature>
<evidence type="ECO:0000256" key="9">
    <source>
        <dbReference type="ARBA" id="ARBA00023136"/>
    </source>
</evidence>
<keyword evidence="9 10" id="KW-0472">Membrane</keyword>
<keyword evidence="15" id="KW-1185">Reference proteome</keyword>
<feature type="transmembrane region" description="Helical" evidence="10">
    <location>
        <begin position="444"/>
        <end position="465"/>
    </location>
</feature>
<feature type="domain" description="K+ potassium transporter C-terminal" evidence="13">
    <location>
        <begin position="541"/>
        <end position="628"/>
    </location>
</feature>
<dbReference type="NCBIfam" id="TIGR00794">
    <property type="entry name" value="kup"/>
    <property type="match status" value="1"/>
</dbReference>
<feature type="region of interest" description="Disordered" evidence="11">
    <location>
        <begin position="639"/>
        <end position="698"/>
    </location>
</feature>
<keyword evidence="4 10" id="KW-0633">Potassium transport</keyword>
<evidence type="ECO:0000259" key="12">
    <source>
        <dbReference type="Pfam" id="PF02705"/>
    </source>
</evidence>
<feature type="transmembrane region" description="Helical" evidence="10">
    <location>
        <begin position="215"/>
        <end position="240"/>
    </location>
</feature>
<evidence type="ECO:0000313" key="15">
    <source>
        <dbReference type="Proteomes" id="UP001438707"/>
    </source>
</evidence>
<feature type="region of interest" description="Disordered" evidence="11">
    <location>
        <begin position="711"/>
        <end position="768"/>
    </location>
</feature>
<comment type="similarity">
    <text evidence="2 10">Belongs to the HAK/KUP transporter (TC 2.A.72.3) family.</text>
</comment>
<evidence type="ECO:0000313" key="14">
    <source>
        <dbReference type="EMBL" id="KAK9831121.1"/>
    </source>
</evidence>
<feature type="transmembrane region" description="Helical" evidence="10">
    <location>
        <begin position="21"/>
        <end position="43"/>
    </location>
</feature>
<keyword evidence="8 10" id="KW-0406">Ion transport</keyword>
<keyword evidence="6 10" id="KW-0630">Potassium</keyword>
<feature type="transmembrane region" description="Helical" evidence="10">
    <location>
        <begin position="472"/>
        <end position="491"/>
    </location>
</feature>
<evidence type="ECO:0000256" key="2">
    <source>
        <dbReference type="ARBA" id="ARBA00008440"/>
    </source>
</evidence>
<feature type="transmembrane region" description="Helical" evidence="10">
    <location>
        <begin position="291"/>
        <end position="313"/>
    </location>
</feature>
<evidence type="ECO:0000256" key="1">
    <source>
        <dbReference type="ARBA" id="ARBA00004141"/>
    </source>
</evidence>
<feature type="region of interest" description="Disordered" evidence="11">
    <location>
        <begin position="793"/>
        <end position="814"/>
    </location>
</feature>
<evidence type="ECO:0000256" key="5">
    <source>
        <dbReference type="ARBA" id="ARBA00022692"/>
    </source>
</evidence>
<reference evidence="14 15" key="1">
    <citation type="journal article" date="2024" name="Nat. Commun.">
        <title>Phylogenomics reveals the evolutionary origins of lichenization in chlorophyte algae.</title>
        <authorList>
            <person name="Puginier C."/>
            <person name="Libourel C."/>
            <person name="Otte J."/>
            <person name="Skaloud P."/>
            <person name="Haon M."/>
            <person name="Grisel S."/>
            <person name="Petersen M."/>
            <person name="Berrin J.G."/>
            <person name="Delaux P.M."/>
            <person name="Dal Grande F."/>
            <person name="Keller J."/>
        </authorList>
    </citation>
    <scope>NUCLEOTIDE SEQUENCE [LARGE SCALE GENOMIC DNA]</scope>
    <source>
        <strain evidence="14 15">SAG 2145</strain>
    </source>
</reference>
<evidence type="ECO:0000256" key="10">
    <source>
        <dbReference type="RuleBase" id="RU321113"/>
    </source>
</evidence>
<comment type="caution">
    <text evidence="10">Lacks conserved residue(s) required for the propagation of feature annotation.</text>
</comment>
<dbReference type="AlphaFoldDB" id="A0AAW1RBF1"/>
<evidence type="ECO:0000256" key="4">
    <source>
        <dbReference type="ARBA" id="ARBA00022538"/>
    </source>
</evidence>
<feature type="transmembrane region" description="Helical" evidence="10">
    <location>
        <begin position="184"/>
        <end position="203"/>
    </location>
</feature>
<feature type="transmembrane region" description="Helical" evidence="10">
    <location>
        <begin position="149"/>
        <end position="172"/>
    </location>
</feature>
<keyword evidence="3" id="KW-0813">Transport</keyword>
<keyword evidence="7 10" id="KW-1133">Transmembrane helix</keyword>
<sequence length="918" mass="98408">MLGSQQSGISGAHKKAGRAALWLHAYQSLGVVYGDLGTSPLYVFPAVFTVQPTQDDVLGSVSLIIWLITLMVLVKYVCIVLFAEDRGEGGVFAMYSLICRHLQINPTACRDLSAAANPSSQLGTENAARPQTRLGKLLKSSRGLQRTMLGLAFLGIGAMISDGILVPAIEVISAIQGLQFKFPSLSQGAIVGISCGILVLLFLGQSVGTSKLGHVFAPVLILFFLSNAAIGIFNIVRYMPGVFKAASPHYAYLFLKHNPRTAWVALGSIALAFSGVEAMSADMGHFSRASISLAAVGFVYPCLFLIYFGFGAYLATHTEEFANAYYTCIPGKVFWPCFVIATAASIVASQPLISSTYSVLRQSMKLCCFPRVKVVHTSQAVEGQVYIPEANYMLLAISIAALAGFQHGNLIGNALSVTLTAIMFITTILVAIIMVVVWRIPALVAAAFFCTFGFIEVILLSSALYKVPEGAWFPLMVAAISICVTVAWHMGQTCCIPPTGPPPDCFVPLPLKAAGPGAFTTSQGTCMEDAASDGGPMHRTPGVGLFLLDDLSFTNPAAWARFFCQTRTIPEVAIFLEIQQADAPFVETSGLFETRQHQHHPPGVFQVTHHRGFQDKLCGPALVTELLQAVLVHLQGSEERHAPGTAPRIPGVEHNNAGSNKRAHSDSSSSAQPGPLMEGGRDPDPEFTPAEDSRSGALRARVRLNKIGSAYELPEAPSPPPSQSTPSGSNPPLSTIQSKAACDEQGPTHSSSPAAQPTAAAAAAGSSRLGKSPLLAPLLREPSMPDRQQVGDETFLRQDEWTPDDLPVSSPSKYRRTSLGEWVDGAVPLQHEGPSSSSRSQHDFSSRHARLRRVITVALREGVACWTVRMLPAPGHSRWWLSRMVLRAVYPVLDQACRGYAFQLQLPNALEVVVPVSV</sequence>
<comment type="subcellular location">
    <subcellularLocation>
        <location evidence="1 10">Membrane</location>
        <topology evidence="1 10">Multi-pass membrane protein</topology>
    </subcellularLocation>
</comment>
<organism evidence="14 15">
    <name type="scientific">Apatococcus lobatus</name>
    <dbReference type="NCBI Taxonomy" id="904363"/>
    <lineage>
        <taxon>Eukaryota</taxon>
        <taxon>Viridiplantae</taxon>
        <taxon>Chlorophyta</taxon>
        <taxon>core chlorophytes</taxon>
        <taxon>Trebouxiophyceae</taxon>
        <taxon>Chlorellales</taxon>
        <taxon>Chlorellaceae</taxon>
        <taxon>Apatococcus</taxon>
    </lineage>
</organism>
<gene>
    <name evidence="14" type="ORF">WJX74_004066</name>
</gene>